<dbReference type="Pfam" id="PF02518">
    <property type="entry name" value="HATPase_c"/>
    <property type="match status" value="1"/>
</dbReference>
<dbReference type="InterPro" id="IPR025201">
    <property type="entry name" value="KdpD_TM"/>
</dbReference>
<name>H8GH08_METAL</name>
<dbReference type="EMBL" id="CM001475">
    <property type="protein sequence ID" value="EIC31283.1"/>
    <property type="molecule type" value="Genomic_DNA"/>
</dbReference>
<evidence type="ECO:0000256" key="2">
    <source>
        <dbReference type="ARBA" id="ARBA00004141"/>
    </source>
</evidence>
<keyword evidence="9" id="KW-0067">ATP-binding</keyword>
<dbReference type="InterPro" id="IPR027417">
    <property type="entry name" value="P-loop_NTPase"/>
</dbReference>
<evidence type="ECO:0000256" key="3">
    <source>
        <dbReference type="ARBA" id="ARBA00012438"/>
    </source>
</evidence>
<dbReference type="InterPro" id="IPR003594">
    <property type="entry name" value="HATPase_dom"/>
</dbReference>
<dbReference type="InterPro" id="IPR038318">
    <property type="entry name" value="KdpD_sf"/>
</dbReference>
<evidence type="ECO:0000313" key="17">
    <source>
        <dbReference type="Proteomes" id="UP000005090"/>
    </source>
</evidence>
<feature type="transmembrane region" description="Helical" evidence="14">
    <location>
        <begin position="455"/>
        <end position="475"/>
    </location>
</feature>
<feature type="transmembrane region" description="Helical" evidence="14">
    <location>
        <begin position="428"/>
        <end position="448"/>
    </location>
</feature>
<evidence type="ECO:0000256" key="9">
    <source>
        <dbReference type="ARBA" id="ARBA00022840"/>
    </source>
</evidence>
<dbReference type="Gene3D" id="3.40.50.300">
    <property type="entry name" value="P-loop containing nucleotide triphosphate hydrolases"/>
    <property type="match status" value="1"/>
</dbReference>
<dbReference type="CDD" id="cd01987">
    <property type="entry name" value="USP_KdpD-like"/>
    <property type="match status" value="1"/>
</dbReference>
<dbReference type="SMART" id="SM00388">
    <property type="entry name" value="HisKA"/>
    <property type="match status" value="1"/>
</dbReference>
<dbReference type="PRINTS" id="PR00344">
    <property type="entry name" value="BCTRLSENSOR"/>
</dbReference>
<keyword evidence="10 14" id="KW-1133">Transmembrane helix</keyword>
<dbReference type="Gene3D" id="3.30.565.10">
    <property type="entry name" value="Histidine kinase-like ATPase, C-terminal domain"/>
    <property type="match status" value="1"/>
</dbReference>
<dbReference type="InterPro" id="IPR003018">
    <property type="entry name" value="GAF"/>
</dbReference>
<keyword evidence="16" id="KW-0813">Transport</keyword>
<dbReference type="InterPro" id="IPR036890">
    <property type="entry name" value="HATPase_C_sf"/>
</dbReference>
<evidence type="ECO:0000256" key="13">
    <source>
        <dbReference type="ARBA" id="ARBA00057300"/>
    </source>
</evidence>
<dbReference type="GO" id="GO:0000155">
    <property type="term" value="F:phosphorelay sensor kinase activity"/>
    <property type="evidence" value="ECO:0007669"/>
    <property type="project" value="InterPro"/>
</dbReference>
<dbReference type="Pfam" id="PF02702">
    <property type="entry name" value="KdpD"/>
    <property type="match status" value="1"/>
</dbReference>
<evidence type="ECO:0000256" key="14">
    <source>
        <dbReference type="SAM" id="Phobius"/>
    </source>
</evidence>
<proteinExistence type="predicted"/>
<dbReference type="CDD" id="cd00082">
    <property type="entry name" value="HisKA"/>
    <property type="match status" value="1"/>
</dbReference>
<dbReference type="InterPro" id="IPR052023">
    <property type="entry name" value="Histidine_kinase_KdpD"/>
</dbReference>
<feature type="domain" description="Histidine kinase" evidence="15">
    <location>
        <begin position="676"/>
        <end position="891"/>
    </location>
</feature>
<evidence type="ECO:0000256" key="12">
    <source>
        <dbReference type="ARBA" id="ARBA00023136"/>
    </source>
</evidence>
<dbReference type="InterPro" id="IPR014729">
    <property type="entry name" value="Rossmann-like_a/b/a_fold"/>
</dbReference>
<dbReference type="SUPFAM" id="SSF55874">
    <property type="entry name" value="ATPase domain of HSP90 chaperone/DNA topoisomerase II/histidine kinase"/>
    <property type="match status" value="1"/>
</dbReference>
<organism evidence="16 17">
    <name type="scientific">Methylomicrobium album BG8</name>
    <dbReference type="NCBI Taxonomy" id="686340"/>
    <lineage>
        <taxon>Bacteria</taxon>
        <taxon>Pseudomonadati</taxon>
        <taxon>Pseudomonadota</taxon>
        <taxon>Gammaproteobacteria</taxon>
        <taxon>Methylococcales</taxon>
        <taxon>Methylococcaceae</taxon>
        <taxon>Methylomicrobium</taxon>
    </lineage>
</organism>
<dbReference type="Proteomes" id="UP000005090">
    <property type="component" value="Chromosome"/>
</dbReference>
<keyword evidence="11" id="KW-0902">Two-component regulatory system</keyword>
<dbReference type="GO" id="GO:0042802">
    <property type="term" value="F:identical protein binding"/>
    <property type="evidence" value="ECO:0007669"/>
    <property type="project" value="UniProtKB-ARBA"/>
</dbReference>
<protein>
    <recommendedName>
        <fullName evidence="3">histidine kinase</fullName>
        <ecNumber evidence="3">2.7.13.3</ecNumber>
    </recommendedName>
</protein>
<dbReference type="InterPro" id="IPR036097">
    <property type="entry name" value="HisK_dim/P_sf"/>
</dbReference>
<dbReference type="FunFam" id="3.40.50.300:FF:000483">
    <property type="entry name" value="Sensor histidine kinase KdpD"/>
    <property type="match status" value="1"/>
</dbReference>
<dbReference type="FunFam" id="3.30.565.10:FF:000042">
    <property type="entry name" value="Two-component sensor histidine kinase KdpD"/>
    <property type="match status" value="1"/>
</dbReference>
<reference evidence="16 17" key="1">
    <citation type="journal article" date="2013" name="Genome Announc.">
        <title>Genome Sequence of the Obligate Gammaproteobacterial Methanotroph Methylomicrobium album Strain BG8.</title>
        <authorList>
            <person name="Kits K.D."/>
            <person name="Kalyuzhnaya M.G."/>
            <person name="Klotz M.G."/>
            <person name="Jetten M.S."/>
            <person name="Op den Camp H.J."/>
            <person name="Vuilleumier S."/>
            <person name="Bringel F."/>
            <person name="Dispirito A.A."/>
            <person name="Murrell J.C."/>
            <person name="Bruce D."/>
            <person name="Cheng J.F."/>
            <person name="Copeland A."/>
            <person name="Goodwin L."/>
            <person name="Hauser L."/>
            <person name="Lajus A."/>
            <person name="Land M.L."/>
            <person name="Lapidus A."/>
            <person name="Lucas S."/>
            <person name="Medigue C."/>
            <person name="Pitluck S."/>
            <person name="Woyke T."/>
            <person name="Zeytun A."/>
            <person name="Stein L.Y."/>
        </authorList>
    </citation>
    <scope>NUCLEOTIDE SEQUENCE [LARGE SCALE GENOMIC DNA]</scope>
    <source>
        <strain evidence="16 17">BG8</strain>
    </source>
</reference>
<keyword evidence="16" id="KW-0407">Ion channel</keyword>
<keyword evidence="12 14" id="KW-0472">Membrane</keyword>
<dbReference type="PANTHER" id="PTHR45569:SF1">
    <property type="entry name" value="SENSOR PROTEIN KDPD"/>
    <property type="match status" value="1"/>
</dbReference>
<dbReference type="AlphaFoldDB" id="H8GH08"/>
<dbReference type="Gene3D" id="3.40.50.620">
    <property type="entry name" value="HUPs"/>
    <property type="match status" value="1"/>
</dbReference>
<dbReference type="Pfam" id="PF13492">
    <property type="entry name" value="GAF_3"/>
    <property type="match status" value="1"/>
</dbReference>
<dbReference type="InterPro" id="IPR004358">
    <property type="entry name" value="Sig_transdc_His_kin-like_C"/>
</dbReference>
<dbReference type="SUPFAM" id="SSF47384">
    <property type="entry name" value="Homodimeric domain of signal transducing histidine kinase"/>
    <property type="match status" value="1"/>
</dbReference>
<evidence type="ECO:0000256" key="4">
    <source>
        <dbReference type="ARBA" id="ARBA00022553"/>
    </source>
</evidence>
<dbReference type="STRING" id="686340.Metal_3636"/>
<dbReference type="Pfam" id="PF00512">
    <property type="entry name" value="HisKA"/>
    <property type="match status" value="1"/>
</dbReference>
<dbReference type="HOGENOM" id="CLU_000445_113_1_6"/>
<comment type="catalytic activity">
    <reaction evidence="1">
        <text>ATP + protein L-histidine = ADP + protein N-phospho-L-histidine.</text>
        <dbReference type="EC" id="2.7.13.3"/>
    </reaction>
</comment>
<dbReference type="SMART" id="SM00387">
    <property type="entry name" value="HATPase_c"/>
    <property type="match status" value="1"/>
</dbReference>
<keyword evidence="4" id="KW-0597">Phosphoprotein</keyword>
<keyword evidence="17" id="KW-1185">Reference proteome</keyword>
<evidence type="ECO:0000256" key="5">
    <source>
        <dbReference type="ARBA" id="ARBA00022679"/>
    </source>
</evidence>
<keyword evidence="6 14" id="KW-0812">Transmembrane</keyword>
<dbReference type="PROSITE" id="PS50109">
    <property type="entry name" value="HIS_KIN"/>
    <property type="match status" value="1"/>
</dbReference>
<dbReference type="SUPFAM" id="SSF52540">
    <property type="entry name" value="P-loop containing nucleoside triphosphate hydrolases"/>
    <property type="match status" value="1"/>
</dbReference>
<keyword evidence="7" id="KW-0547">Nucleotide-binding</keyword>
<dbReference type="RefSeq" id="WP_005374546.1">
    <property type="nucleotide sequence ID" value="NZ_CM001475.1"/>
</dbReference>
<dbReference type="GO" id="GO:0005524">
    <property type="term" value="F:ATP binding"/>
    <property type="evidence" value="ECO:0007669"/>
    <property type="project" value="UniProtKB-KW"/>
</dbReference>
<evidence type="ECO:0000256" key="8">
    <source>
        <dbReference type="ARBA" id="ARBA00022777"/>
    </source>
</evidence>
<gene>
    <name evidence="16" type="ORF">Metal_3636</name>
</gene>
<comment type="function">
    <text evidence="13">Member of the two-component regulatory system KdpD/KdpE involved in the regulation of the kdp operon. KdpD may function as a membrane-associated protein kinase that phosphorylates KdpE in response to environmental signals.</text>
</comment>
<dbReference type="Gene3D" id="1.10.287.130">
    <property type="match status" value="1"/>
</dbReference>
<evidence type="ECO:0000256" key="6">
    <source>
        <dbReference type="ARBA" id="ARBA00022692"/>
    </source>
</evidence>
<dbReference type="GO" id="GO:0034220">
    <property type="term" value="P:monoatomic ion transmembrane transport"/>
    <property type="evidence" value="ECO:0007669"/>
    <property type="project" value="UniProtKB-KW"/>
</dbReference>
<keyword evidence="8 16" id="KW-0418">Kinase</keyword>
<dbReference type="InterPro" id="IPR005467">
    <property type="entry name" value="His_kinase_dom"/>
</dbReference>
<evidence type="ECO:0000259" key="15">
    <source>
        <dbReference type="PROSITE" id="PS50109"/>
    </source>
</evidence>
<keyword evidence="16" id="KW-0406">Ion transport</keyword>
<dbReference type="Pfam" id="PF13493">
    <property type="entry name" value="DUF4118"/>
    <property type="match status" value="1"/>
</dbReference>
<dbReference type="Gene3D" id="1.20.120.620">
    <property type="entry name" value="Backbone structure of the membrane domain of e. Coli histidine kinase receptor kdpd"/>
    <property type="match status" value="1"/>
</dbReference>
<dbReference type="SUPFAM" id="SSF52402">
    <property type="entry name" value="Adenine nucleotide alpha hydrolases-like"/>
    <property type="match status" value="1"/>
</dbReference>
<dbReference type="InterPro" id="IPR029016">
    <property type="entry name" value="GAF-like_dom_sf"/>
</dbReference>
<keyword evidence="5" id="KW-0808">Transferase</keyword>
<evidence type="ECO:0000313" key="16">
    <source>
        <dbReference type="EMBL" id="EIC31283.1"/>
    </source>
</evidence>
<dbReference type="Pfam" id="PF00582">
    <property type="entry name" value="Usp"/>
    <property type="match status" value="1"/>
</dbReference>
<dbReference type="EC" id="2.7.13.3" evidence="3"/>
<dbReference type="GO" id="GO:0005886">
    <property type="term" value="C:plasma membrane"/>
    <property type="evidence" value="ECO:0007669"/>
    <property type="project" value="TreeGrafter"/>
</dbReference>
<comment type="subcellular location">
    <subcellularLocation>
        <location evidence="2">Membrane</location>
        <topology evidence="2">Multi-pass membrane protein</topology>
    </subcellularLocation>
</comment>
<evidence type="ECO:0000256" key="10">
    <source>
        <dbReference type="ARBA" id="ARBA00022989"/>
    </source>
</evidence>
<evidence type="ECO:0000256" key="1">
    <source>
        <dbReference type="ARBA" id="ARBA00000085"/>
    </source>
</evidence>
<evidence type="ECO:0000256" key="7">
    <source>
        <dbReference type="ARBA" id="ARBA00022741"/>
    </source>
</evidence>
<dbReference type="CDD" id="cd00075">
    <property type="entry name" value="HATPase"/>
    <property type="match status" value="1"/>
</dbReference>
<dbReference type="Gene3D" id="3.30.450.40">
    <property type="match status" value="1"/>
</dbReference>
<sequence length="903" mass="100469">MRELDPEFFSAHANRTEIRKRRGRLKIFFGAVAGVGKTFTMLEVARAHQAEGCEVVAGLVETRGRADTAAQLQGLELLPPQIRYHQGTRRAEFDLDAALARHPDLILVDDLAHTNLPGSRHPKRWQDIRELLDGGIDVYTTLNVQHLESLHEDVGRFAGIRVWETVPDTVFEEADEVELVDLPPDDILARLHEGKIYPPEKAERALLNLFRKGNLIALRELALRRTAEWVSTQLREYRQAYAIREVWNVDERILVCVAPDARAKRLVRAAKRLAASLHADWLALYVETPALQRLSARRRDGVLKALRLAERLGAETVTLSAPDMAEAILTFAHEHNVNKLVLGKPGRKGWRRWFLGSVVDSLISQAHDLNFYLLGDEETPRLQSSAPSPSKSFDRQLVEHKYGHWLWSLAIPLLLTAIEWPFRDLLTPANILMFYLLGVFFVAIRFGFWPSILASLANAAAFAYFFAPPIFSFAIAEPENLAGLAVTLVIGAVTGNLAENVRHQARVAESRERRASALHRLSKGLAEARSEREITEIGVYHIHAQFGGRNTFLFPDRNGRLHYPNEPPLAISLRGADLDVARWVFEHGQLAGRGTDTLPDAPAVYLPLNGSTGTIGVLALEPVELRRIFLPEPYQLLNTFVNQIVHTLERANMAEHAKEATLKMQAEALRNSLLSSISHDLRTPLATIVGAASTLETDAARLEESSKRKLVSAISEEARRMSDLTSKILEMARLEAGEVRLNRQWYAPEEIVGSALRRLDKKLKARRINVRMADGPALIHVDAVLLQQVLVNLLDNADKYSPPELPIDITIESAPSGVSIAVADRGPGIPEGLEQKIFDKFFRVHAESAQSGVGLGLSICRAVVEAHGGTIRASQRSGGGTVVQLHLPMLERPPTIDLEEKTL</sequence>
<dbReference type="GO" id="GO:0005737">
    <property type="term" value="C:cytoplasm"/>
    <property type="evidence" value="ECO:0007669"/>
    <property type="project" value="UniProtKB-ARBA"/>
</dbReference>
<dbReference type="InterPro" id="IPR003852">
    <property type="entry name" value="Sig_transdc_His_kinase_KdpD_N"/>
</dbReference>
<evidence type="ECO:0000256" key="11">
    <source>
        <dbReference type="ARBA" id="ARBA00023012"/>
    </source>
</evidence>
<dbReference type="InterPro" id="IPR003661">
    <property type="entry name" value="HisK_dim/P_dom"/>
</dbReference>
<dbReference type="eggNOG" id="COG2205">
    <property type="taxonomic scope" value="Bacteria"/>
</dbReference>
<accession>H8GH08</accession>
<dbReference type="PANTHER" id="PTHR45569">
    <property type="entry name" value="SENSOR PROTEIN KDPD"/>
    <property type="match status" value="1"/>
</dbReference>
<dbReference type="InterPro" id="IPR006016">
    <property type="entry name" value="UspA"/>
</dbReference>